<feature type="transmembrane region" description="Helical" evidence="7">
    <location>
        <begin position="127"/>
        <end position="148"/>
    </location>
</feature>
<feature type="transmembrane region" description="Helical" evidence="7">
    <location>
        <begin position="193"/>
        <end position="213"/>
    </location>
</feature>
<reference evidence="9" key="1">
    <citation type="submission" date="2021-11" db="EMBL/GenBank/DDBJ databases">
        <authorList>
            <person name="Herlambang A."/>
            <person name="Guo Y."/>
            <person name="Takashima Y."/>
            <person name="Nishizawa T."/>
        </authorList>
    </citation>
    <scope>NUCLEOTIDE SEQUENCE</scope>
    <source>
        <strain evidence="9">E1425</strain>
    </source>
</reference>
<dbReference type="PANTHER" id="PTHR44027:SF7">
    <property type="entry name" value="DNAJ HOMOLOG SUBFAMILY C MEMBER 5 HOMOLOG"/>
    <property type="match status" value="1"/>
</dbReference>
<accession>A0A9P3LSC5</accession>
<dbReference type="EMBL" id="BQFW01000002">
    <property type="protein sequence ID" value="GJJ68739.1"/>
    <property type="molecule type" value="Genomic_DNA"/>
</dbReference>
<keyword evidence="10" id="KW-1185">Reference proteome</keyword>
<feature type="compositionally biased region" description="Low complexity" evidence="6">
    <location>
        <begin position="425"/>
        <end position="460"/>
    </location>
</feature>
<feature type="transmembrane region" description="Helical" evidence="7">
    <location>
        <begin position="265"/>
        <end position="287"/>
    </location>
</feature>
<name>A0A9P3LSC5_9FUNG</name>
<protein>
    <recommendedName>
        <fullName evidence="8">J domain-containing protein</fullName>
    </recommendedName>
</protein>
<dbReference type="SUPFAM" id="SSF46565">
    <property type="entry name" value="Chaperone J-domain"/>
    <property type="match status" value="1"/>
</dbReference>
<feature type="domain" description="J" evidence="8">
    <location>
        <begin position="7"/>
        <end position="74"/>
    </location>
</feature>
<dbReference type="Gene3D" id="1.10.287.110">
    <property type="entry name" value="DnaJ domain"/>
    <property type="match status" value="1"/>
</dbReference>
<dbReference type="AlphaFoldDB" id="A0A9P3LSC5"/>
<sequence length="460" mass="51314">MDRNTVHLYEALGVPKTATQDEIKKAYRRLALRYHPDKVNVTEVPDHETRFRDIAAAYEVLSDPKKRQVYDKYGMMGVQMAGTDIGAQLIEIESLLCSLFLLVSVLVTLAIIFFSFLAVKVDGKVNWSYTIVFIPLWILDLLAISVVVSQGLRSDKEEDDEEHDHEHEDEDTVPMAQEDRKAKRLREKRRQRLTSNGFILLIVALATVFQILIVKRANDSSSISGPAVFAPYFVIEAIFLILAVIQIAVGLKMAAAAEVPTMAKLLLVFESLWWKAVRLVLAVLIMLRIDDKITCSWALVFFPLYVVGVKYLLQLVFGYRSFSRMQNVEMRQQGQMLMTVGFVVFVLVGTLAYALIGLLAARLDGHSYAVSKVLIPVFIVLSILLCCSGCCLPCMLLASSAGEGEDMMEREGAQIRLVSPNLRIESGNNSNANETASSSSSRRFGRRSNNTSSGSNDNRS</sequence>
<keyword evidence="5" id="KW-0449">Lipoprotein</keyword>
<dbReference type="SMART" id="SM00271">
    <property type="entry name" value="DnaJ"/>
    <property type="match status" value="1"/>
</dbReference>
<reference evidence="9" key="2">
    <citation type="journal article" date="2022" name="Microbiol. Resour. Announc.">
        <title>Whole-Genome Sequence of Entomortierella parvispora E1425, a Mucoromycotan Fungus Associated with Burkholderiaceae-Related Endosymbiotic Bacteria.</title>
        <authorList>
            <person name="Herlambang A."/>
            <person name="Guo Y."/>
            <person name="Takashima Y."/>
            <person name="Narisawa K."/>
            <person name="Ohta H."/>
            <person name="Nishizawa T."/>
        </authorList>
    </citation>
    <scope>NUCLEOTIDE SEQUENCE</scope>
    <source>
        <strain evidence="9">E1425</strain>
    </source>
</reference>
<dbReference type="GO" id="GO:0005737">
    <property type="term" value="C:cytoplasm"/>
    <property type="evidence" value="ECO:0007669"/>
    <property type="project" value="UniProtKB-ARBA"/>
</dbReference>
<dbReference type="PROSITE" id="PS50076">
    <property type="entry name" value="DNAJ_2"/>
    <property type="match status" value="1"/>
</dbReference>
<dbReference type="InterPro" id="IPR018253">
    <property type="entry name" value="DnaJ_domain_CS"/>
</dbReference>
<evidence type="ECO:0000256" key="2">
    <source>
        <dbReference type="ARBA" id="ARBA00023136"/>
    </source>
</evidence>
<feature type="region of interest" description="Disordered" evidence="6">
    <location>
        <begin position="155"/>
        <end position="183"/>
    </location>
</feature>
<keyword evidence="4" id="KW-0143">Chaperone</keyword>
<dbReference type="PROSITE" id="PS00636">
    <property type="entry name" value="DNAJ_1"/>
    <property type="match status" value="1"/>
</dbReference>
<comment type="subcellular location">
    <subcellularLocation>
        <location evidence="1">Membrane</location>
        <topology evidence="1">Lipid-anchor</topology>
    </subcellularLocation>
</comment>
<feature type="region of interest" description="Disordered" evidence="6">
    <location>
        <begin position="421"/>
        <end position="460"/>
    </location>
</feature>
<organism evidence="9 10">
    <name type="scientific">Entomortierella parvispora</name>
    <dbReference type="NCBI Taxonomy" id="205924"/>
    <lineage>
        <taxon>Eukaryota</taxon>
        <taxon>Fungi</taxon>
        <taxon>Fungi incertae sedis</taxon>
        <taxon>Mucoromycota</taxon>
        <taxon>Mortierellomycotina</taxon>
        <taxon>Mortierellomycetes</taxon>
        <taxon>Mortierellales</taxon>
        <taxon>Mortierellaceae</taxon>
        <taxon>Entomortierella</taxon>
    </lineage>
</organism>
<evidence type="ECO:0000313" key="10">
    <source>
        <dbReference type="Proteomes" id="UP000827284"/>
    </source>
</evidence>
<keyword evidence="2 7" id="KW-0472">Membrane</keyword>
<dbReference type="InterPro" id="IPR019396">
    <property type="entry name" value="TM_Fragile-X-F-assoc"/>
</dbReference>
<keyword evidence="7" id="KW-0812">Transmembrane</keyword>
<feature type="compositionally biased region" description="Acidic residues" evidence="6">
    <location>
        <begin position="157"/>
        <end position="172"/>
    </location>
</feature>
<dbReference type="InterPro" id="IPR036869">
    <property type="entry name" value="J_dom_sf"/>
</dbReference>
<keyword evidence="3" id="KW-0564">Palmitate</keyword>
<feature type="transmembrane region" description="Helical" evidence="7">
    <location>
        <begin position="373"/>
        <end position="398"/>
    </location>
</feature>
<evidence type="ECO:0000256" key="6">
    <source>
        <dbReference type="SAM" id="MobiDB-lite"/>
    </source>
</evidence>
<keyword evidence="7" id="KW-1133">Transmembrane helix</keyword>
<evidence type="ECO:0000256" key="5">
    <source>
        <dbReference type="ARBA" id="ARBA00023288"/>
    </source>
</evidence>
<evidence type="ECO:0000256" key="1">
    <source>
        <dbReference type="ARBA" id="ARBA00004635"/>
    </source>
</evidence>
<evidence type="ECO:0000256" key="4">
    <source>
        <dbReference type="ARBA" id="ARBA00023186"/>
    </source>
</evidence>
<dbReference type="Pfam" id="PF10269">
    <property type="entry name" value="Tmemb_185A"/>
    <property type="match status" value="1"/>
</dbReference>
<feature type="transmembrane region" description="Helical" evidence="7">
    <location>
        <begin position="299"/>
        <end position="319"/>
    </location>
</feature>
<comment type="caution">
    <text evidence="9">The sequence shown here is derived from an EMBL/GenBank/DDBJ whole genome shotgun (WGS) entry which is preliminary data.</text>
</comment>
<feature type="transmembrane region" description="Helical" evidence="7">
    <location>
        <begin position="340"/>
        <end position="361"/>
    </location>
</feature>
<dbReference type="PRINTS" id="PR00625">
    <property type="entry name" value="JDOMAIN"/>
</dbReference>
<gene>
    <name evidence="9" type="ORF">EMPS_01085</name>
</gene>
<evidence type="ECO:0000259" key="8">
    <source>
        <dbReference type="PROSITE" id="PS50076"/>
    </source>
</evidence>
<dbReference type="Pfam" id="PF00226">
    <property type="entry name" value="DnaJ"/>
    <property type="match status" value="1"/>
</dbReference>
<evidence type="ECO:0000313" key="9">
    <source>
        <dbReference type="EMBL" id="GJJ68739.1"/>
    </source>
</evidence>
<dbReference type="GO" id="GO:0016020">
    <property type="term" value="C:membrane"/>
    <property type="evidence" value="ECO:0007669"/>
    <property type="project" value="UniProtKB-SubCell"/>
</dbReference>
<feature type="transmembrane region" description="Helical" evidence="7">
    <location>
        <begin position="99"/>
        <end position="121"/>
    </location>
</feature>
<evidence type="ECO:0000256" key="7">
    <source>
        <dbReference type="SAM" id="Phobius"/>
    </source>
</evidence>
<dbReference type="InterPro" id="IPR051434">
    <property type="entry name" value="DnaJ_C_subfamily_member5"/>
</dbReference>
<dbReference type="Proteomes" id="UP000827284">
    <property type="component" value="Unassembled WGS sequence"/>
</dbReference>
<dbReference type="CDD" id="cd06257">
    <property type="entry name" value="DnaJ"/>
    <property type="match status" value="1"/>
</dbReference>
<dbReference type="PANTHER" id="PTHR44027">
    <property type="entry name" value="DNAJ HOMOLOG SUBFAMILY C MEMBER 5 HOMOLOG"/>
    <property type="match status" value="1"/>
</dbReference>
<evidence type="ECO:0000256" key="3">
    <source>
        <dbReference type="ARBA" id="ARBA00023139"/>
    </source>
</evidence>
<proteinExistence type="predicted"/>
<dbReference type="OrthoDB" id="10250354at2759"/>
<dbReference type="InterPro" id="IPR001623">
    <property type="entry name" value="DnaJ_domain"/>
</dbReference>
<feature type="transmembrane region" description="Helical" evidence="7">
    <location>
        <begin position="233"/>
        <end position="253"/>
    </location>
</feature>